<dbReference type="EC" id="4.2.2.2" evidence="1"/>
<dbReference type="SUPFAM" id="SSF81853">
    <property type="entry name" value="Family 10 polysaccharide lyase"/>
    <property type="match status" value="1"/>
</dbReference>
<protein>
    <submittedName>
        <fullName evidence="1">Pectate lyase</fullName>
        <ecNumber evidence="1">4.2.2.2</ecNumber>
    </submittedName>
</protein>
<dbReference type="NCBIfam" id="TIGR02474">
    <property type="entry name" value="pec_lyase"/>
    <property type="match status" value="1"/>
</dbReference>
<dbReference type="AlphaFoldDB" id="A0A412GEN7"/>
<dbReference type="InterPro" id="IPR012669">
    <property type="entry name" value="Pectate_lyase"/>
</dbReference>
<dbReference type="Proteomes" id="UP000285864">
    <property type="component" value="Unassembled WGS sequence"/>
</dbReference>
<keyword evidence="2" id="KW-1185">Reference proteome</keyword>
<gene>
    <name evidence="1" type="primary">pelA</name>
    <name evidence="1" type="ORF">DWY20_11755</name>
</gene>
<reference evidence="1 2" key="1">
    <citation type="submission" date="2018-08" db="EMBL/GenBank/DDBJ databases">
        <title>A genome reference for cultivated species of the human gut microbiota.</title>
        <authorList>
            <person name="Zou Y."/>
            <person name="Xue W."/>
            <person name="Luo G."/>
        </authorList>
    </citation>
    <scope>NUCLEOTIDE SEQUENCE [LARGE SCALE GENOMIC DNA]</scope>
    <source>
        <strain evidence="1 2">AF24-2</strain>
    </source>
</reference>
<name>A0A412GEN7_9BACT</name>
<dbReference type="GO" id="GO:0030570">
    <property type="term" value="F:pectate lyase activity"/>
    <property type="evidence" value="ECO:0007669"/>
    <property type="project" value="UniProtKB-EC"/>
</dbReference>
<dbReference type="Gene3D" id="1.50.10.20">
    <property type="match status" value="1"/>
</dbReference>
<dbReference type="Pfam" id="PF09492">
    <property type="entry name" value="Pec_lyase"/>
    <property type="match status" value="1"/>
</dbReference>
<organism evidence="1 2">
    <name type="scientific">Phocaeicola coprocola</name>
    <dbReference type="NCBI Taxonomy" id="310298"/>
    <lineage>
        <taxon>Bacteria</taxon>
        <taxon>Pseudomonadati</taxon>
        <taxon>Bacteroidota</taxon>
        <taxon>Bacteroidia</taxon>
        <taxon>Bacteroidales</taxon>
        <taxon>Bacteroidaceae</taxon>
        <taxon>Phocaeicola</taxon>
    </lineage>
</organism>
<evidence type="ECO:0000313" key="2">
    <source>
        <dbReference type="Proteomes" id="UP000285864"/>
    </source>
</evidence>
<evidence type="ECO:0000313" key="1">
    <source>
        <dbReference type="EMBL" id="RGR93236.1"/>
    </source>
</evidence>
<proteinExistence type="predicted"/>
<comment type="caution">
    <text evidence="1">The sequence shown here is derived from an EMBL/GenBank/DDBJ whole genome shotgun (WGS) entry which is preliminary data.</text>
</comment>
<sequence>MDLVLLYTHLKQTTILKTHKSMKNLILTAIAVCSLNTIQAQEISYKKWVKEAPRLEDSFFTTPKAKEVAETVLLYQQPTGGWPKNINFFQTPDNKEKALEIKNDVNASTIDNGATTTEIIYLSRLYNATHDETYKEAAIRGLDYLFEAQYENGGWPQFYPRPKGYYVQITYNDNAMINVMNLLRDVSNGKSPFTYLPESTRQKAQKAIDKGVECILKTQVKQHGKLTVWCAQHDRETFAPAKARAYELPSLSGAESANIVIYLMQLPNPSAEVIQSIESAVQWFKDSEIKGIKIESFINKDGKKDRRVAPCEDCKPMWARFYELETNRPFFCDRDGIKRYHLSEIGYERRNGYSWLNRSGENVYKEYAQWQKRIRK</sequence>
<dbReference type="EMBL" id="QRUU01000057">
    <property type="protein sequence ID" value="RGR93236.1"/>
    <property type="molecule type" value="Genomic_DNA"/>
</dbReference>
<accession>A0A412GEN7</accession>
<keyword evidence="1" id="KW-0456">Lyase</keyword>